<gene>
    <name evidence="1" type="ORF">PHM1_100</name>
</gene>
<dbReference type="GeneID" id="10327013"/>
<sequence>MAQNNKSAGISKTLRTLTDAEKISFYKSRGHKAADMTHVEANGQTRSWTEEEFEDHILEHMPHPDIYEQDLSYIGKRREEYPDEVEQLDALWKMVAHLKANGTDVGTEAQAILDIIEAAKLKYPKPAALT</sequence>
<evidence type="ECO:0000313" key="2">
    <source>
        <dbReference type="Proteomes" id="UP000006530"/>
    </source>
</evidence>
<organism evidence="1 2">
    <name type="scientific">Prochlorococcus phage P-HM1</name>
    <dbReference type="NCBI Taxonomy" id="445700"/>
    <lineage>
        <taxon>Viruses</taxon>
        <taxon>Duplodnaviria</taxon>
        <taxon>Heunggongvirae</taxon>
        <taxon>Uroviricota</taxon>
        <taxon>Caudoviricetes</taxon>
        <taxon>Eurybiavirus</taxon>
        <taxon>Eurybiavirus PHM2</taxon>
    </lineage>
</organism>
<evidence type="ECO:0000313" key="1">
    <source>
        <dbReference type="EMBL" id="ADO98724.1"/>
    </source>
</evidence>
<dbReference type="RefSeq" id="YP_004322525.1">
    <property type="nucleotide sequence ID" value="NC_015280.1"/>
</dbReference>
<dbReference type="OrthoDB" id="24751at10239"/>
<dbReference type="Proteomes" id="UP000006530">
    <property type="component" value="Segment"/>
</dbReference>
<dbReference type="KEGG" id="vg:10327013"/>
<protein>
    <submittedName>
        <fullName evidence="1">Uncharacterized protein</fullName>
    </submittedName>
</protein>
<dbReference type="EMBL" id="GU071101">
    <property type="protein sequence ID" value="ADO98724.1"/>
    <property type="molecule type" value="Genomic_DNA"/>
</dbReference>
<accession>E3SMT1</accession>
<keyword evidence="2" id="KW-1185">Reference proteome</keyword>
<name>E3SMT1_9CAUD</name>
<proteinExistence type="predicted"/>
<reference evidence="1 2" key="1">
    <citation type="journal article" date="2010" name="Environ. Microbiol.">
        <title>Genomic analysis of oceanic cyanobacterial myoviruses compared with T4-like myoviruses from diverse hosts and environments.</title>
        <authorList>
            <person name="Sullivan M.B."/>
            <person name="Huang K.H."/>
            <person name="Ignacio-Espinoza J.C."/>
            <person name="Berlin A.M."/>
            <person name="Kelly L."/>
            <person name="Weigele P.R."/>
            <person name="DeFrancesco A.S."/>
            <person name="Kern S.E."/>
            <person name="Thompson L.R."/>
            <person name="Young S."/>
            <person name="Yandava C."/>
            <person name="Fu R."/>
            <person name="Krastins B."/>
            <person name="Chase M."/>
            <person name="Sarracino D."/>
            <person name="Osburne M.S."/>
            <person name="Henn M.R."/>
            <person name="Chisholm S.W."/>
        </authorList>
    </citation>
    <scope>NUCLEOTIDE SEQUENCE [LARGE SCALE GENOMIC DNA]</scope>
    <source>
        <strain evidence="1">M4-247</strain>
    </source>
</reference>